<accession>A0A1X7U1A8</accession>
<keyword evidence="1" id="KW-0812">Transmembrane</keyword>
<dbReference type="AlphaFoldDB" id="A0A1X7U1A8"/>
<dbReference type="InParanoid" id="A0A1X7U1A8"/>
<name>A0A1X7U1A8_AMPQE</name>
<keyword evidence="1" id="KW-0472">Membrane</keyword>
<keyword evidence="1" id="KW-1133">Transmembrane helix</keyword>
<proteinExistence type="predicted"/>
<reference evidence="2" key="1">
    <citation type="submission" date="2017-05" db="UniProtKB">
        <authorList>
            <consortium name="EnsemblMetazoa"/>
        </authorList>
    </citation>
    <scope>IDENTIFICATION</scope>
</reference>
<organism evidence="2">
    <name type="scientific">Amphimedon queenslandica</name>
    <name type="common">Sponge</name>
    <dbReference type="NCBI Taxonomy" id="400682"/>
    <lineage>
        <taxon>Eukaryota</taxon>
        <taxon>Metazoa</taxon>
        <taxon>Porifera</taxon>
        <taxon>Demospongiae</taxon>
        <taxon>Heteroscleromorpha</taxon>
        <taxon>Haplosclerida</taxon>
        <taxon>Niphatidae</taxon>
        <taxon>Amphimedon</taxon>
    </lineage>
</organism>
<dbReference type="EnsemblMetazoa" id="Aqu2.1.21267_001">
    <property type="protein sequence ID" value="Aqu2.1.21267_001"/>
    <property type="gene ID" value="Aqu2.1.21267"/>
</dbReference>
<evidence type="ECO:0000256" key="1">
    <source>
        <dbReference type="SAM" id="Phobius"/>
    </source>
</evidence>
<feature type="transmembrane region" description="Helical" evidence="1">
    <location>
        <begin position="50"/>
        <end position="68"/>
    </location>
</feature>
<protein>
    <submittedName>
        <fullName evidence="2">Uncharacterized protein</fullName>
    </submittedName>
</protein>
<sequence length="92" mass="10997">MCLYFSEFNIIGFHDDLRWFRRYLSRLELHFPGKLKILAMELRPCWSLQNIIWCIFITITALTGAAYGQDYTEVYYWNGQLSIPRDNRTAIP</sequence>
<evidence type="ECO:0000313" key="2">
    <source>
        <dbReference type="EnsemblMetazoa" id="Aqu2.1.21267_001"/>
    </source>
</evidence>